<dbReference type="InParanoid" id="B8MH38"/>
<keyword evidence="2 5" id="KW-0812">Transmembrane</keyword>
<dbReference type="GeneID" id="8104610"/>
<dbReference type="PhylomeDB" id="B8MH38"/>
<feature type="transmembrane region" description="Helical" evidence="5">
    <location>
        <begin position="53"/>
        <end position="71"/>
    </location>
</feature>
<feature type="domain" description="TMEM205-like" evidence="6">
    <location>
        <begin position="14"/>
        <end position="113"/>
    </location>
</feature>
<protein>
    <recommendedName>
        <fullName evidence="6">TMEM205-like domain-containing protein</fullName>
    </recommendedName>
</protein>
<name>B8MH38_TALSN</name>
<dbReference type="PANTHER" id="PTHR23241">
    <property type="entry name" value="LATE EMBRYOGENESIS ABUNDANT PLANTS LEA-RELATED"/>
    <property type="match status" value="1"/>
</dbReference>
<evidence type="ECO:0000313" key="8">
    <source>
        <dbReference type="Proteomes" id="UP000001745"/>
    </source>
</evidence>
<sequence length="183" mass="20302">MLSTLLNPLPYHILAYGTFLGSQLYQSFINTNICFRSLPPQNFNNLNKRLFPVYFRCQLGFAVLTFVTRPPGTWLQLSAVNDVGNLLLGLATVMAGLNWYIFGPRTSDAMVEKARVLKEVQDEKDGDNVKAEGSHDSAETDAFVAKVKKTFSRNHAMSIHLNAIAMIATVGYGFVLGGRLQLK</sequence>
<dbReference type="PANTHER" id="PTHR23241:SF102">
    <property type="entry name" value="LD23009P"/>
    <property type="match status" value="1"/>
</dbReference>
<dbReference type="Proteomes" id="UP000001745">
    <property type="component" value="Unassembled WGS sequence"/>
</dbReference>
<dbReference type="InterPro" id="IPR025423">
    <property type="entry name" value="TMEM205-like"/>
</dbReference>
<evidence type="ECO:0000259" key="6">
    <source>
        <dbReference type="Pfam" id="PF13664"/>
    </source>
</evidence>
<comment type="subcellular location">
    <subcellularLocation>
        <location evidence="1">Membrane</location>
    </subcellularLocation>
</comment>
<evidence type="ECO:0000313" key="7">
    <source>
        <dbReference type="EMBL" id="EED16852.1"/>
    </source>
</evidence>
<dbReference type="VEuPathDB" id="FungiDB:TSTA_019140"/>
<dbReference type="EMBL" id="EQ962656">
    <property type="protein sequence ID" value="EED16852.1"/>
    <property type="molecule type" value="Genomic_DNA"/>
</dbReference>
<dbReference type="eggNOG" id="KOG2886">
    <property type="taxonomic scope" value="Eukaryota"/>
</dbReference>
<feature type="transmembrane region" description="Helical" evidence="5">
    <location>
        <begin position="83"/>
        <end position="102"/>
    </location>
</feature>
<evidence type="ECO:0000256" key="2">
    <source>
        <dbReference type="ARBA" id="ARBA00022692"/>
    </source>
</evidence>
<proteinExistence type="predicted"/>
<dbReference type="OrthoDB" id="1641132at2759"/>
<keyword evidence="8" id="KW-1185">Reference proteome</keyword>
<organism evidence="7 8">
    <name type="scientific">Talaromyces stipitatus (strain ATCC 10500 / CBS 375.48 / QM 6759 / NRRL 1006)</name>
    <name type="common">Penicillium stipitatum</name>
    <dbReference type="NCBI Taxonomy" id="441959"/>
    <lineage>
        <taxon>Eukaryota</taxon>
        <taxon>Fungi</taxon>
        <taxon>Dikarya</taxon>
        <taxon>Ascomycota</taxon>
        <taxon>Pezizomycotina</taxon>
        <taxon>Eurotiomycetes</taxon>
        <taxon>Eurotiomycetidae</taxon>
        <taxon>Eurotiales</taxon>
        <taxon>Trichocomaceae</taxon>
        <taxon>Talaromyces</taxon>
        <taxon>Talaromyces sect. Talaromyces</taxon>
    </lineage>
</organism>
<evidence type="ECO:0000256" key="4">
    <source>
        <dbReference type="ARBA" id="ARBA00023136"/>
    </source>
</evidence>
<feature type="transmembrane region" description="Helical" evidence="5">
    <location>
        <begin position="156"/>
        <end position="175"/>
    </location>
</feature>
<evidence type="ECO:0000256" key="1">
    <source>
        <dbReference type="ARBA" id="ARBA00004370"/>
    </source>
</evidence>
<dbReference type="InterPro" id="IPR053009">
    <property type="entry name" value="Xanthocillin_Biosynth-Assoc"/>
</dbReference>
<keyword evidence="4 5" id="KW-0472">Membrane</keyword>
<gene>
    <name evidence="7" type="ORF">TSTA_019140</name>
</gene>
<evidence type="ECO:0000256" key="5">
    <source>
        <dbReference type="SAM" id="Phobius"/>
    </source>
</evidence>
<dbReference type="Pfam" id="PF13664">
    <property type="entry name" value="DUF4149"/>
    <property type="match status" value="1"/>
</dbReference>
<dbReference type="HOGENOM" id="CLU_094297_2_1_1"/>
<dbReference type="AlphaFoldDB" id="B8MH38"/>
<accession>B8MH38</accession>
<dbReference type="OMA" id="CYQALPM"/>
<dbReference type="GO" id="GO:0016020">
    <property type="term" value="C:membrane"/>
    <property type="evidence" value="ECO:0007669"/>
    <property type="project" value="UniProtKB-SubCell"/>
</dbReference>
<keyword evidence="3 5" id="KW-1133">Transmembrane helix</keyword>
<dbReference type="RefSeq" id="XP_002484086.1">
    <property type="nucleotide sequence ID" value="XM_002484041.1"/>
</dbReference>
<evidence type="ECO:0000256" key="3">
    <source>
        <dbReference type="ARBA" id="ARBA00022989"/>
    </source>
</evidence>
<reference evidence="8" key="1">
    <citation type="journal article" date="2015" name="Genome Announc.">
        <title>Genome sequence of the AIDS-associated pathogen Penicillium marneffei (ATCC18224) and its near taxonomic relative Talaromyces stipitatus (ATCC10500).</title>
        <authorList>
            <person name="Nierman W.C."/>
            <person name="Fedorova-Abrams N.D."/>
            <person name="Andrianopoulos A."/>
        </authorList>
    </citation>
    <scope>NUCLEOTIDE SEQUENCE [LARGE SCALE GENOMIC DNA]</scope>
    <source>
        <strain evidence="8">ATCC 10500 / CBS 375.48 / QM 6759 / NRRL 1006</strain>
    </source>
</reference>